<dbReference type="InterPro" id="IPR027417">
    <property type="entry name" value="P-loop_NTPase"/>
</dbReference>
<dbReference type="RefSeq" id="WP_021914556.1">
    <property type="nucleotide sequence ID" value="NZ_JAJEQF010000004.1"/>
</dbReference>
<proteinExistence type="predicted"/>
<keyword evidence="1" id="KW-0808">Transferase</keyword>
<accession>A0AAE3ARV1</accession>
<evidence type="ECO:0000313" key="2">
    <source>
        <dbReference type="Proteomes" id="UP001199355"/>
    </source>
</evidence>
<dbReference type="Pfam" id="PF13189">
    <property type="entry name" value="Cytidylate_kin2"/>
    <property type="match status" value="1"/>
</dbReference>
<dbReference type="EMBL" id="JAJEQF010000004">
    <property type="protein sequence ID" value="MCC2166656.1"/>
    <property type="molecule type" value="Genomic_DNA"/>
</dbReference>
<dbReference type="SUPFAM" id="SSF52540">
    <property type="entry name" value="P-loop containing nucleoside triphosphate hydrolases"/>
    <property type="match status" value="1"/>
</dbReference>
<dbReference type="AlphaFoldDB" id="A0AAE3ARV1"/>
<gene>
    <name evidence="1" type="ORF">LKD45_02885</name>
</gene>
<sequence>MKKQLIISVGREFGSGGHVIAETLAKRFDLPLYDSNILESIAQERNVDAKTLHRYDEVPRNILFSRRVREYSTSAEENIAQMQFEYLKKKADEGESFVVVGRCSETKLAGTPGLITIFVLGDIPVKTARIMKLHNLTEKEAKNMIEKQDRQRKMYHNYYVKGKWGDSRNYDLSINSSRMGIEKTADFLESYIRERIAESVQEA</sequence>
<reference evidence="1 2" key="1">
    <citation type="submission" date="2021-10" db="EMBL/GenBank/DDBJ databases">
        <title>Anaerobic single-cell dispensing facilitates the cultivation of human gut bacteria.</title>
        <authorList>
            <person name="Afrizal A."/>
        </authorList>
    </citation>
    <scope>NUCLEOTIDE SEQUENCE [LARGE SCALE GENOMIC DNA]</scope>
    <source>
        <strain evidence="1 2">CLA-AA-H244</strain>
    </source>
</reference>
<dbReference type="GO" id="GO:0016301">
    <property type="term" value="F:kinase activity"/>
    <property type="evidence" value="ECO:0007669"/>
    <property type="project" value="UniProtKB-KW"/>
</dbReference>
<keyword evidence="1" id="KW-0418">Kinase</keyword>
<name>A0AAE3ARV1_9FIRM</name>
<comment type="caution">
    <text evidence="1">The sequence shown here is derived from an EMBL/GenBank/DDBJ whole genome shotgun (WGS) entry which is preliminary data.</text>
</comment>
<keyword evidence="2" id="KW-1185">Reference proteome</keyword>
<dbReference type="Gene3D" id="3.40.50.300">
    <property type="entry name" value="P-loop containing nucleotide triphosphate hydrolases"/>
    <property type="match status" value="1"/>
</dbReference>
<evidence type="ECO:0000313" key="1">
    <source>
        <dbReference type="EMBL" id="MCC2166656.1"/>
    </source>
</evidence>
<dbReference type="Proteomes" id="UP001199355">
    <property type="component" value="Unassembled WGS sequence"/>
</dbReference>
<organism evidence="1 2">
    <name type="scientific">Gallintestinimicrobium propionicum</name>
    <dbReference type="NCBI Taxonomy" id="2981770"/>
    <lineage>
        <taxon>Bacteria</taxon>
        <taxon>Bacillati</taxon>
        <taxon>Bacillota</taxon>
        <taxon>Clostridia</taxon>
        <taxon>Lachnospirales</taxon>
        <taxon>Lachnospiraceae</taxon>
        <taxon>Gallintestinimicrobium</taxon>
    </lineage>
</organism>
<protein>
    <submittedName>
        <fullName evidence="1">Cytidylate kinase-like family protein</fullName>
    </submittedName>
</protein>